<keyword evidence="2" id="KW-1185">Reference proteome</keyword>
<organism evidence="1 2">
    <name type="scientific">Eumeta variegata</name>
    <name type="common">Bagworm moth</name>
    <name type="synonym">Eumeta japonica</name>
    <dbReference type="NCBI Taxonomy" id="151549"/>
    <lineage>
        <taxon>Eukaryota</taxon>
        <taxon>Metazoa</taxon>
        <taxon>Ecdysozoa</taxon>
        <taxon>Arthropoda</taxon>
        <taxon>Hexapoda</taxon>
        <taxon>Insecta</taxon>
        <taxon>Pterygota</taxon>
        <taxon>Neoptera</taxon>
        <taxon>Endopterygota</taxon>
        <taxon>Lepidoptera</taxon>
        <taxon>Glossata</taxon>
        <taxon>Ditrysia</taxon>
        <taxon>Tineoidea</taxon>
        <taxon>Psychidae</taxon>
        <taxon>Oiketicinae</taxon>
        <taxon>Eumeta</taxon>
    </lineage>
</organism>
<keyword evidence="1" id="KW-0675">Receptor</keyword>
<sequence>GFTVALFYCFMNTEVRHAICYHVERWKTGRAIGGGRKRGASYSKDWSPRSRTESIRIVIEEDKIRVHHYDAKSKRESMQWFIRELAHPKIFNHFSAGTVVVTIIVILKEYF</sequence>
<dbReference type="EMBL" id="BGZK01000060">
    <property type="protein sequence ID" value="GBP13860.1"/>
    <property type="molecule type" value="Genomic_DNA"/>
</dbReference>
<evidence type="ECO:0000313" key="2">
    <source>
        <dbReference type="Proteomes" id="UP000299102"/>
    </source>
</evidence>
<dbReference type="STRING" id="151549.A0A4C1TJU3"/>
<feature type="non-terminal residue" evidence="1">
    <location>
        <position position="1"/>
    </location>
</feature>
<dbReference type="AlphaFoldDB" id="A0A4C1TJU3"/>
<dbReference type="Proteomes" id="UP000299102">
    <property type="component" value="Unassembled WGS sequence"/>
</dbReference>
<gene>
    <name evidence="1" type="ORF">EVAR_10436_1</name>
</gene>
<proteinExistence type="predicted"/>
<accession>A0A4C1TJU3</accession>
<name>A0A4C1TJU3_EUMVA</name>
<protein>
    <submittedName>
        <fullName evidence="1">Diuretic hormone receptor</fullName>
    </submittedName>
</protein>
<evidence type="ECO:0000313" key="1">
    <source>
        <dbReference type="EMBL" id="GBP13860.1"/>
    </source>
</evidence>
<reference evidence="1 2" key="1">
    <citation type="journal article" date="2019" name="Commun. Biol.">
        <title>The bagworm genome reveals a unique fibroin gene that provides high tensile strength.</title>
        <authorList>
            <person name="Kono N."/>
            <person name="Nakamura H."/>
            <person name="Ohtoshi R."/>
            <person name="Tomita M."/>
            <person name="Numata K."/>
            <person name="Arakawa K."/>
        </authorList>
    </citation>
    <scope>NUCLEOTIDE SEQUENCE [LARGE SCALE GENOMIC DNA]</scope>
</reference>
<comment type="caution">
    <text evidence="1">The sequence shown here is derived from an EMBL/GenBank/DDBJ whole genome shotgun (WGS) entry which is preliminary data.</text>
</comment>
<dbReference type="OrthoDB" id="6022368at2759"/>